<sequence>MATRARYKRRRSQNKAGVIWASFVVLILVTVVSIKSVGLMKKAKDYEAKEAALQQQIEQEMARSEEIAEFERYTQTRKYIEDTAREKLGLVYPGEIIFKNEDK</sequence>
<accession>A0A1D9P569</accession>
<dbReference type="OrthoDB" id="1771181at2"/>
<keyword evidence="2" id="KW-1185">Reference proteome</keyword>
<gene>
    <name evidence="1" type="ORF">bhn_I2706</name>
</gene>
<proteinExistence type="predicted"/>
<dbReference type="Proteomes" id="UP000179284">
    <property type="component" value="Chromosome I"/>
</dbReference>
<name>A0A1D9P569_9FIRM</name>
<dbReference type="InterPro" id="IPR007060">
    <property type="entry name" value="FtsL/DivIC"/>
</dbReference>
<reference evidence="2" key="1">
    <citation type="submission" date="2016-10" db="EMBL/GenBank/DDBJ databases">
        <title>The complete genome sequence of the rumen bacterium Butyrivibrio hungatei MB2003.</title>
        <authorList>
            <person name="Palevich N."/>
            <person name="Kelly W.J."/>
            <person name="Leahy S.C."/>
            <person name="Altermann E."/>
            <person name="Rakonjac J."/>
            <person name="Attwood G.T."/>
        </authorList>
    </citation>
    <scope>NUCLEOTIDE SEQUENCE [LARGE SCALE GENOMIC DNA]</scope>
    <source>
        <strain evidence="2">MB2003</strain>
    </source>
</reference>
<dbReference type="AlphaFoldDB" id="A0A1D9P569"/>
<organism evidence="1 2">
    <name type="scientific">Butyrivibrio hungatei</name>
    <dbReference type="NCBI Taxonomy" id="185008"/>
    <lineage>
        <taxon>Bacteria</taxon>
        <taxon>Bacillati</taxon>
        <taxon>Bacillota</taxon>
        <taxon>Clostridia</taxon>
        <taxon>Lachnospirales</taxon>
        <taxon>Lachnospiraceae</taxon>
        <taxon>Butyrivibrio</taxon>
    </lineage>
</organism>
<protein>
    <submittedName>
        <fullName evidence="1">Septum formation initiator DivIC</fullName>
    </submittedName>
</protein>
<evidence type="ECO:0000313" key="2">
    <source>
        <dbReference type="Proteomes" id="UP000179284"/>
    </source>
</evidence>
<evidence type="ECO:0000313" key="1">
    <source>
        <dbReference type="EMBL" id="AOZ97738.1"/>
    </source>
</evidence>
<dbReference type="RefSeq" id="WP_071177311.1">
    <property type="nucleotide sequence ID" value="NZ_CP017831.1"/>
</dbReference>
<dbReference type="EMBL" id="CP017831">
    <property type="protein sequence ID" value="AOZ97738.1"/>
    <property type="molecule type" value="Genomic_DNA"/>
</dbReference>
<dbReference type="KEGG" id="bhu:bhn_I2706"/>
<dbReference type="Pfam" id="PF04977">
    <property type="entry name" value="DivIC"/>
    <property type="match status" value="1"/>
</dbReference>